<dbReference type="InterPro" id="IPR036278">
    <property type="entry name" value="Sialidase_sf"/>
</dbReference>
<proteinExistence type="predicted"/>
<dbReference type="Gene3D" id="2.120.10.10">
    <property type="match status" value="1"/>
</dbReference>
<evidence type="ECO:0000313" key="2">
    <source>
        <dbReference type="Proteomes" id="UP000662783"/>
    </source>
</evidence>
<organism evidence="1 2">
    <name type="scientific">Fulvivirga lutea</name>
    <dbReference type="NCBI Taxonomy" id="2810512"/>
    <lineage>
        <taxon>Bacteria</taxon>
        <taxon>Pseudomonadati</taxon>
        <taxon>Bacteroidota</taxon>
        <taxon>Cytophagia</taxon>
        <taxon>Cytophagales</taxon>
        <taxon>Fulvivirgaceae</taxon>
        <taxon>Fulvivirga</taxon>
    </lineage>
</organism>
<dbReference type="RefSeq" id="WP_205723286.1">
    <property type="nucleotide sequence ID" value="NZ_CP070608.1"/>
</dbReference>
<dbReference type="PROSITE" id="PS51257">
    <property type="entry name" value="PROKAR_LIPOPROTEIN"/>
    <property type="match status" value="1"/>
</dbReference>
<sequence>MNKHLQILAAIALLVAGCKSSTDQETVSENVPSQVNWLDEFPGSLPHLYTDLDSNVYLSWVIESDDTARLVYDQIGTDMNPKPITSGTDWFVNWADYPMISTLHGQNFLAHYLQKSSEGTYSYDIKVTVSNDSGNAWNAPFVLHDDGKEAEHGFVSVTPYMDNFLVVWLDGRNTVMEESHDGHGQGGAMTLRAAILNTNGEKLNEWELDNSVCDCCQTSVAITSSGPAVVYRNRSEDEIRDMYVVRFVDNEWTEPVAVHHDNWNIAGCPVNGPRISAYGNQAVVAWFTAPDEPRVNVVFTKDGGETFSNPVRLDKGSAIGRVDAVMLDDEKAFVTWMEGENIEGALVSASGEVLKRTVIASSSTARSSGFPQITSDGDDIFVAFTDTSSGRVKLGVVKI</sequence>
<dbReference type="AlphaFoldDB" id="A0A975A2P8"/>
<dbReference type="CDD" id="cd15482">
    <property type="entry name" value="Sialidase_non-viral"/>
    <property type="match status" value="1"/>
</dbReference>
<dbReference type="EMBL" id="CP070608">
    <property type="protein sequence ID" value="QSE98772.1"/>
    <property type="molecule type" value="Genomic_DNA"/>
</dbReference>
<dbReference type="KEGG" id="fuv:JR347_06740"/>
<dbReference type="Proteomes" id="UP000662783">
    <property type="component" value="Chromosome"/>
</dbReference>
<reference evidence="1" key="1">
    <citation type="submission" date="2021-02" db="EMBL/GenBank/DDBJ databases">
        <title>Fulvivirga sp. S481 isolated from sea water.</title>
        <authorList>
            <person name="Bae S.S."/>
            <person name="Baek K."/>
        </authorList>
    </citation>
    <scope>NUCLEOTIDE SEQUENCE</scope>
    <source>
        <strain evidence="1">S481</strain>
    </source>
</reference>
<name>A0A975A2P8_9BACT</name>
<gene>
    <name evidence="1" type="ORF">JR347_06740</name>
</gene>
<dbReference type="SUPFAM" id="SSF50939">
    <property type="entry name" value="Sialidases"/>
    <property type="match status" value="1"/>
</dbReference>
<evidence type="ECO:0000313" key="1">
    <source>
        <dbReference type="EMBL" id="QSE98772.1"/>
    </source>
</evidence>
<protein>
    <submittedName>
        <fullName evidence="1">Exo-alpha-sialidase</fullName>
    </submittedName>
</protein>
<accession>A0A975A2P8</accession>
<keyword evidence="2" id="KW-1185">Reference proteome</keyword>